<sequence>MTTASLGVHVDLPTARERGMRGGHFVALATSLPSAATGFTHDVRAHMASSSSSSKKLSLTFVVLLLAGLVVLGEMAGAATAAAADCSTVRCIQGGYITCKNYPGKKLDGCVCLCAPTDGERCVLHLHDGSSYKCRAPN</sequence>
<keyword evidence="3" id="KW-1185">Reference proteome</keyword>
<dbReference type="eggNOG" id="ENOG502R519">
    <property type="taxonomic scope" value="Eukaryota"/>
</dbReference>
<evidence type="ECO:0000256" key="1">
    <source>
        <dbReference type="SAM" id="Phobius"/>
    </source>
</evidence>
<name>A0A0E0D678_9ORYZ</name>
<accession>A0A0E0D678</accession>
<protein>
    <submittedName>
        <fullName evidence="2">Uncharacterized protein</fullName>
    </submittedName>
</protein>
<keyword evidence="1" id="KW-0472">Membrane</keyword>
<reference evidence="2" key="1">
    <citation type="submission" date="2015-04" db="UniProtKB">
        <authorList>
            <consortium name="EnsemblPlants"/>
        </authorList>
    </citation>
    <scope>IDENTIFICATION</scope>
</reference>
<keyword evidence="1" id="KW-0812">Transmembrane</keyword>
<dbReference type="HOGENOM" id="CLU_1858434_0_0_1"/>
<evidence type="ECO:0000313" key="2">
    <source>
        <dbReference type="EnsemblPlants" id="OMERI03G29790.4"/>
    </source>
</evidence>
<evidence type="ECO:0000313" key="3">
    <source>
        <dbReference type="Proteomes" id="UP000008021"/>
    </source>
</evidence>
<organism evidence="2">
    <name type="scientific">Oryza meridionalis</name>
    <dbReference type="NCBI Taxonomy" id="40149"/>
    <lineage>
        <taxon>Eukaryota</taxon>
        <taxon>Viridiplantae</taxon>
        <taxon>Streptophyta</taxon>
        <taxon>Embryophyta</taxon>
        <taxon>Tracheophyta</taxon>
        <taxon>Spermatophyta</taxon>
        <taxon>Magnoliopsida</taxon>
        <taxon>Liliopsida</taxon>
        <taxon>Poales</taxon>
        <taxon>Poaceae</taxon>
        <taxon>BOP clade</taxon>
        <taxon>Oryzoideae</taxon>
        <taxon>Oryzeae</taxon>
        <taxon>Oryzinae</taxon>
        <taxon>Oryza</taxon>
    </lineage>
</organism>
<dbReference type="Proteomes" id="UP000008021">
    <property type="component" value="Chromosome 3"/>
</dbReference>
<dbReference type="AlphaFoldDB" id="A0A0E0D678"/>
<reference evidence="2" key="2">
    <citation type="submission" date="2018-05" db="EMBL/GenBank/DDBJ databases">
        <title>OmerRS3 (Oryza meridionalis Reference Sequence Version 3).</title>
        <authorList>
            <person name="Zhang J."/>
            <person name="Kudrna D."/>
            <person name="Lee S."/>
            <person name="Talag J."/>
            <person name="Welchert J."/>
            <person name="Wing R.A."/>
        </authorList>
    </citation>
    <scope>NUCLEOTIDE SEQUENCE [LARGE SCALE GENOMIC DNA]</scope>
    <source>
        <strain evidence="2">cv. OR44</strain>
    </source>
</reference>
<dbReference type="EnsemblPlants" id="OMERI03G29790.4">
    <property type="protein sequence ID" value="OMERI03G29790.4"/>
    <property type="gene ID" value="OMERI03G29790"/>
</dbReference>
<feature type="transmembrane region" description="Helical" evidence="1">
    <location>
        <begin position="57"/>
        <end position="83"/>
    </location>
</feature>
<dbReference type="Gramene" id="OMERI03G29790.4">
    <property type="protein sequence ID" value="OMERI03G29790.4"/>
    <property type="gene ID" value="OMERI03G29790"/>
</dbReference>
<keyword evidence="1" id="KW-1133">Transmembrane helix</keyword>
<proteinExistence type="predicted"/>